<dbReference type="AlphaFoldDB" id="A0A6A5UT46"/>
<proteinExistence type="predicted"/>
<reference evidence="1" key="1">
    <citation type="journal article" date="2020" name="Stud. Mycol.">
        <title>101 Dothideomycetes genomes: a test case for predicting lifestyles and emergence of pathogens.</title>
        <authorList>
            <person name="Haridas S."/>
            <person name="Albert R."/>
            <person name="Binder M."/>
            <person name="Bloem J."/>
            <person name="Labutti K."/>
            <person name="Salamov A."/>
            <person name="Andreopoulos B."/>
            <person name="Baker S."/>
            <person name="Barry K."/>
            <person name="Bills G."/>
            <person name="Bluhm B."/>
            <person name="Cannon C."/>
            <person name="Castanera R."/>
            <person name="Culley D."/>
            <person name="Daum C."/>
            <person name="Ezra D."/>
            <person name="Gonzalez J."/>
            <person name="Henrissat B."/>
            <person name="Kuo A."/>
            <person name="Liang C."/>
            <person name="Lipzen A."/>
            <person name="Lutzoni F."/>
            <person name="Magnuson J."/>
            <person name="Mondo S."/>
            <person name="Nolan M."/>
            <person name="Ohm R."/>
            <person name="Pangilinan J."/>
            <person name="Park H.-J."/>
            <person name="Ramirez L."/>
            <person name="Alfaro M."/>
            <person name="Sun H."/>
            <person name="Tritt A."/>
            <person name="Yoshinaga Y."/>
            <person name="Zwiers L.-H."/>
            <person name="Turgeon B."/>
            <person name="Goodwin S."/>
            <person name="Spatafora J."/>
            <person name="Crous P."/>
            <person name="Grigoriev I."/>
        </authorList>
    </citation>
    <scope>NUCLEOTIDE SEQUENCE</scope>
    <source>
        <strain evidence="1">CBS 107.79</strain>
    </source>
</reference>
<gene>
    <name evidence="1" type="ORF">BU23DRAFT_658957</name>
</gene>
<organism evidence="1 2">
    <name type="scientific">Bimuria novae-zelandiae CBS 107.79</name>
    <dbReference type="NCBI Taxonomy" id="1447943"/>
    <lineage>
        <taxon>Eukaryota</taxon>
        <taxon>Fungi</taxon>
        <taxon>Dikarya</taxon>
        <taxon>Ascomycota</taxon>
        <taxon>Pezizomycotina</taxon>
        <taxon>Dothideomycetes</taxon>
        <taxon>Pleosporomycetidae</taxon>
        <taxon>Pleosporales</taxon>
        <taxon>Massarineae</taxon>
        <taxon>Didymosphaeriaceae</taxon>
        <taxon>Bimuria</taxon>
    </lineage>
</organism>
<name>A0A6A5UT46_9PLEO</name>
<accession>A0A6A5UT46</accession>
<evidence type="ECO:0000313" key="1">
    <source>
        <dbReference type="EMBL" id="KAF1967540.1"/>
    </source>
</evidence>
<evidence type="ECO:0000313" key="2">
    <source>
        <dbReference type="Proteomes" id="UP000800036"/>
    </source>
</evidence>
<dbReference type="OrthoDB" id="4357141at2759"/>
<sequence>MQMSHQLKSGPRRMWNSTWRRFGSSYSTAWSCKRDLVSCPSGRGEERAKPTVCRHAASVNAKATRVMDGILQSAFSDGESAISDTWSGLAKQTVHRSSTKHLASSALSWIKINKEAKFRKLTWLVVLGKAKVISYKDLDEAQTKRSVMEKTTLGKIKGK</sequence>
<keyword evidence="2" id="KW-1185">Reference proteome</keyword>
<dbReference type="Proteomes" id="UP000800036">
    <property type="component" value="Unassembled WGS sequence"/>
</dbReference>
<dbReference type="EMBL" id="ML976731">
    <property type="protein sequence ID" value="KAF1967540.1"/>
    <property type="molecule type" value="Genomic_DNA"/>
</dbReference>
<protein>
    <submittedName>
        <fullName evidence="1">Uncharacterized protein</fullName>
    </submittedName>
</protein>